<dbReference type="InterPro" id="IPR003598">
    <property type="entry name" value="Ig_sub2"/>
</dbReference>
<keyword evidence="2" id="KW-0732">Signal</keyword>
<dbReference type="EMBL" id="VIIS01000748">
    <property type="protein sequence ID" value="KAF0305497.1"/>
    <property type="molecule type" value="Genomic_DNA"/>
</dbReference>
<keyword evidence="6" id="KW-0812">Transmembrane</keyword>
<dbReference type="SUPFAM" id="SSF49265">
    <property type="entry name" value="Fibronectin type III"/>
    <property type="match status" value="1"/>
</dbReference>
<dbReference type="InterPro" id="IPR036179">
    <property type="entry name" value="Ig-like_dom_sf"/>
</dbReference>
<dbReference type="GO" id="GO:0030154">
    <property type="term" value="P:cell differentiation"/>
    <property type="evidence" value="ECO:0007669"/>
    <property type="project" value="UniProtKB-ARBA"/>
</dbReference>
<dbReference type="InterPro" id="IPR013098">
    <property type="entry name" value="Ig_I-set"/>
</dbReference>
<dbReference type="InterPro" id="IPR003591">
    <property type="entry name" value="Leu-rich_rpt_typical-subtyp"/>
</dbReference>
<dbReference type="OrthoDB" id="6364837at2759"/>
<feature type="domain" description="Ig-like" evidence="7">
    <location>
        <begin position="403"/>
        <end position="490"/>
    </location>
</feature>
<keyword evidence="6" id="KW-1133">Transmembrane helix</keyword>
<dbReference type="PRINTS" id="PR00019">
    <property type="entry name" value="LEURICHRPT"/>
</dbReference>
<dbReference type="Pfam" id="PF13855">
    <property type="entry name" value="LRR_8"/>
    <property type="match status" value="2"/>
</dbReference>
<feature type="domain" description="Fibronectin type-III" evidence="8">
    <location>
        <begin position="496"/>
        <end position="588"/>
    </location>
</feature>
<dbReference type="InterPro" id="IPR007110">
    <property type="entry name" value="Ig-like_dom"/>
</dbReference>
<gene>
    <name evidence="9" type="primary">LRRN1</name>
    <name evidence="9" type="ORF">FJT64_022873</name>
</gene>
<dbReference type="InterPro" id="IPR003961">
    <property type="entry name" value="FN3_dom"/>
</dbReference>
<dbReference type="SMART" id="SM00409">
    <property type="entry name" value="IG"/>
    <property type="match status" value="1"/>
</dbReference>
<dbReference type="InterPro" id="IPR013783">
    <property type="entry name" value="Ig-like_fold"/>
</dbReference>
<dbReference type="PROSITE" id="PS51450">
    <property type="entry name" value="LRR"/>
    <property type="match status" value="2"/>
</dbReference>
<dbReference type="SUPFAM" id="SSF52058">
    <property type="entry name" value="L domain-like"/>
    <property type="match status" value="1"/>
</dbReference>
<sequence>MSKKGVHSVSRFYDVSNRPKNGSKVKVPVLPHFPLLLLLALVLALGAAAAVDSPCRYVGTVAHCEGRNLTALPAGLSFNTTALLLHGSRLQRLALDRLRRLPRLGRLDCSGAGVTSVSGAGLTLPALRQLDLSHNGLSAVTESMFRSLAALRELDLSHNRVSLVADTGLVLPRLTALNMSHNRLSSLSRFTLIDLTELRQLDLSHNELQHLARGPLVGTRELTLLDLSHNRLSRLSTDALRSLRVQTLDLSANVFRRLPTAALMALKWAAVLDLSGSPLPQLETGALRKLSVREVRLRAAPELRQLSRSSVSELPQLERLDLSGSPRLRFVHPQFCRRVPRLRHLLLTDCALLTLAAPPGTPSAMRVSLGGNPLRCDCSVRWLWRSGAPELSCTDRPPERCAPFVLPLQERQLTAQLGDTTRLACAATGLPAPQLDWTLPGGGLLADGVCRRRACLRDGTLVLLYLHAEDSGVYTCTAHSELGTARRAVHLHVHAPHVTLVPVSVTSTFVTVSWEVRGGSVDTILLQQEAGYSGGNTSYLVTSAGVPPQSFTFSRLRPAHNYTFRLGLRRRQHVIGLSSLRVTTAPAGFLRRRGRRRSYVSLLAVAAPAGLLLLVCLTAAGCRLLARPRRRAGGGQGSLLSPTSTGSDVAFLSAAQTAAAAQRDQEPPETPDSLTAPAGTHSAAGYVSLPQLTGDGRDV</sequence>
<protein>
    <submittedName>
        <fullName evidence="9">Leucine-rich repeat neuronal protein 1</fullName>
    </submittedName>
</protein>
<keyword evidence="1" id="KW-0433">Leucine-rich repeat</keyword>
<dbReference type="AlphaFoldDB" id="A0A6A4WCR7"/>
<feature type="transmembrane region" description="Helical" evidence="6">
    <location>
        <begin position="599"/>
        <end position="626"/>
    </location>
</feature>
<dbReference type="GO" id="GO:0009653">
    <property type="term" value="P:anatomical structure morphogenesis"/>
    <property type="evidence" value="ECO:0007669"/>
    <property type="project" value="UniProtKB-ARBA"/>
</dbReference>
<dbReference type="PROSITE" id="PS50835">
    <property type="entry name" value="IG_LIKE"/>
    <property type="match status" value="1"/>
</dbReference>
<evidence type="ECO:0000259" key="8">
    <source>
        <dbReference type="PROSITE" id="PS50853"/>
    </source>
</evidence>
<dbReference type="Pfam" id="PF07679">
    <property type="entry name" value="I-set"/>
    <property type="match status" value="1"/>
</dbReference>
<dbReference type="SUPFAM" id="SSF48726">
    <property type="entry name" value="Immunoglobulin"/>
    <property type="match status" value="1"/>
</dbReference>
<evidence type="ECO:0000313" key="10">
    <source>
        <dbReference type="Proteomes" id="UP000440578"/>
    </source>
</evidence>
<keyword evidence="4" id="KW-1015">Disulfide bond</keyword>
<proteinExistence type="predicted"/>
<dbReference type="InterPro" id="IPR032675">
    <property type="entry name" value="LRR_dom_sf"/>
</dbReference>
<keyword evidence="3" id="KW-0677">Repeat</keyword>
<comment type="caution">
    <text evidence="9">The sequence shown here is derived from an EMBL/GenBank/DDBJ whole genome shotgun (WGS) entry which is preliminary data.</text>
</comment>
<evidence type="ECO:0000256" key="3">
    <source>
        <dbReference type="ARBA" id="ARBA00022737"/>
    </source>
</evidence>
<evidence type="ECO:0000256" key="1">
    <source>
        <dbReference type="ARBA" id="ARBA00022614"/>
    </source>
</evidence>
<accession>A0A6A4WCR7</accession>
<dbReference type="PANTHER" id="PTHR24366">
    <property type="entry name" value="IG(IMMUNOGLOBULIN) AND LRR(LEUCINE RICH REPEAT) DOMAINS"/>
    <property type="match status" value="1"/>
</dbReference>
<keyword evidence="6" id="KW-0472">Membrane</keyword>
<dbReference type="Gene3D" id="3.80.10.10">
    <property type="entry name" value="Ribonuclease Inhibitor"/>
    <property type="match status" value="2"/>
</dbReference>
<keyword evidence="10" id="KW-1185">Reference proteome</keyword>
<dbReference type="SMART" id="SM00369">
    <property type="entry name" value="LRR_TYP"/>
    <property type="match status" value="6"/>
</dbReference>
<dbReference type="PROSITE" id="PS50853">
    <property type="entry name" value="FN3"/>
    <property type="match status" value="1"/>
</dbReference>
<dbReference type="SMART" id="SM00408">
    <property type="entry name" value="IGc2"/>
    <property type="match status" value="1"/>
</dbReference>
<evidence type="ECO:0000313" key="9">
    <source>
        <dbReference type="EMBL" id="KAF0305497.1"/>
    </source>
</evidence>
<dbReference type="CDD" id="cd00063">
    <property type="entry name" value="FN3"/>
    <property type="match status" value="1"/>
</dbReference>
<evidence type="ECO:0000256" key="5">
    <source>
        <dbReference type="SAM" id="MobiDB-lite"/>
    </source>
</evidence>
<evidence type="ECO:0000256" key="4">
    <source>
        <dbReference type="ARBA" id="ARBA00023157"/>
    </source>
</evidence>
<name>A0A6A4WCR7_AMPAM</name>
<dbReference type="InterPro" id="IPR003599">
    <property type="entry name" value="Ig_sub"/>
</dbReference>
<evidence type="ECO:0000256" key="2">
    <source>
        <dbReference type="ARBA" id="ARBA00022729"/>
    </source>
</evidence>
<feature type="region of interest" description="Disordered" evidence="5">
    <location>
        <begin position="656"/>
        <end position="699"/>
    </location>
</feature>
<evidence type="ECO:0000256" key="6">
    <source>
        <dbReference type="SAM" id="Phobius"/>
    </source>
</evidence>
<dbReference type="Proteomes" id="UP000440578">
    <property type="component" value="Unassembled WGS sequence"/>
</dbReference>
<evidence type="ECO:0000259" key="7">
    <source>
        <dbReference type="PROSITE" id="PS50835"/>
    </source>
</evidence>
<dbReference type="InterPro" id="IPR036116">
    <property type="entry name" value="FN3_sf"/>
</dbReference>
<dbReference type="Gene3D" id="2.60.40.10">
    <property type="entry name" value="Immunoglobulins"/>
    <property type="match status" value="2"/>
</dbReference>
<reference evidence="9 10" key="1">
    <citation type="submission" date="2019-07" db="EMBL/GenBank/DDBJ databases">
        <title>Draft genome assembly of a fouling barnacle, Amphibalanus amphitrite (Darwin, 1854): The first reference genome for Thecostraca.</title>
        <authorList>
            <person name="Kim W."/>
        </authorList>
    </citation>
    <scope>NUCLEOTIDE SEQUENCE [LARGE SCALE GENOMIC DNA]</scope>
    <source>
        <strain evidence="9">SNU_AA5</strain>
        <tissue evidence="9">Soma without cirri and trophi</tissue>
    </source>
</reference>
<organism evidence="9 10">
    <name type="scientific">Amphibalanus amphitrite</name>
    <name type="common">Striped barnacle</name>
    <name type="synonym">Balanus amphitrite</name>
    <dbReference type="NCBI Taxonomy" id="1232801"/>
    <lineage>
        <taxon>Eukaryota</taxon>
        <taxon>Metazoa</taxon>
        <taxon>Ecdysozoa</taxon>
        <taxon>Arthropoda</taxon>
        <taxon>Crustacea</taxon>
        <taxon>Multicrustacea</taxon>
        <taxon>Cirripedia</taxon>
        <taxon>Thoracica</taxon>
        <taxon>Thoracicalcarea</taxon>
        <taxon>Balanomorpha</taxon>
        <taxon>Balanoidea</taxon>
        <taxon>Balanidae</taxon>
        <taxon>Amphibalaninae</taxon>
        <taxon>Amphibalanus</taxon>
    </lineage>
</organism>
<dbReference type="InterPro" id="IPR001611">
    <property type="entry name" value="Leu-rich_rpt"/>
</dbReference>
<dbReference type="PANTHER" id="PTHR24366:SF96">
    <property type="entry name" value="LEUCINE RICH REPEAT CONTAINING 53"/>
    <property type="match status" value="1"/>
</dbReference>